<feature type="chain" id="PRO_5024985718" description="Hydroxyneurosporene synthase" evidence="1">
    <location>
        <begin position="20"/>
        <end position="368"/>
    </location>
</feature>
<dbReference type="Proteomes" id="UP000326289">
    <property type="component" value="Unassembled WGS sequence"/>
</dbReference>
<evidence type="ECO:0000259" key="2">
    <source>
        <dbReference type="Pfam" id="PF24137"/>
    </source>
</evidence>
<reference evidence="4 5" key="1">
    <citation type="submission" date="2019-04" db="EMBL/GenBank/DDBJ databases">
        <title>Fungal friends and foes A comparative genomics study of 23 Aspergillus species from section Flavi.</title>
        <authorList>
            <consortium name="DOE Joint Genome Institute"/>
            <person name="Kjaerbolling I."/>
            <person name="Vesth T.C."/>
            <person name="Frisvad J.C."/>
            <person name="Nybo J.L."/>
            <person name="Theobald S."/>
            <person name="Kildgaard S."/>
            <person name="Petersen T.I."/>
            <person name="Kuo A."/>
            <person name="Sato A."/>
            <person name="Lyhne E.K."/>
            <person name="Kogle M.E."/>
            <person name="Wiebenga A."/>
            <person name="Kun R.S."/>
            <person name="Lubbers R.J."/>
            <person name="Makela M.R."/>
            <person name="Barry K."/>
            <person name="Chovatia M."/>
            <person name="Clum A."/>
            <person name="Daum C."/>
            <person name="Haridas S."/>
            <person name="He G."/>
            <person name="LaButti K."/>
            <person name="Lipzen A."/>
            <person name="Mondo S."/>
            <person name="Pangilinan J."/>
            <person name="Riley R."/>
            <person name="Salamov A."/>
            <person name="Simmons B.A."/>
            <person name="Magnuson J.K."/>
            <person name="Henrissat B."/>
            <person name="Mortensen U.H."/>
            <person name="Larsen T.O."/>
            <person name="De vries R.P."/>
            <person name="Grigoriev I.V."/>
            <person name="Machida M."/>
            <person name="Baker S.E."/>
            <person name="Andersen M.R."/>
        </authorList>
    </citation>
    <scope>NUCLEOTIDE SEQUENCE [LARGE SCALE GENOMIC DNA]</scope>
    <source>
        <strain evidence="4 5">CBS 117635</strain>
    </source>
</reference>
<accession>A0A5N6JC49</accession>
<dbReference type="InterPro" id="IPR056402">
    <property type="entry name" value="DA_N"/>
</dbReference>
<dbReference type="Pfam" id="PF25581">
    <property type="entry name" value="AsqO_C"/>
    <property type="match status" value="1"/>
</dbReference>
<evidence type="ECO:0000256" key="1">
    <source>
        <dbReference type="SAM" id="SignalP"/>
    </source>
</evidence>
<dbReference type="SUPFAM" id="SSF159245">
    <property type="entry name" value="AttH-like"/>
    <property type="match status" value="1"/>
</dbReference>
<evidence type="ECO:0000313" key="4">
    <source>
        <dbReference type="EMBL" id="KAB8275869.1"/>
    </source>
</evidence>
<protein>
    <recommendedName>
        <fullName evidence="6">Hydroxyneurosporene synthase</fullName>
    </recommendedName>
</protein>
<evidence type="ECO:0000259" key="3">
    <source>
        <dbReference type="Pfam" id="PF25581"/>
    </source>
</evidence>
<feature type="domain" description="AsqO/PenF-like C-terminal" evidence="3">
    <location>
        <begin position="231"/>
        <end position="358"/>
    </location>
</feature>
<sequence>MWVLKAAIVSGLLLPPTLANRLYLPPVYHNGSVEVENLSVPGNLDGFKMKTPANTTSFDFWYFDAFSRNTSAAINIVFFSTGDFAANPHPLTVQISGTFDNGTQFSGEALASEGAFITNDESGITGNWLGSGASFYGTNLEKPNVEYVVKLNSPSIGVRGAFTLKSRAPPHYPCNPNVDGLNTLLLPHLHWSNAVPDAQANIDLTINGTEFKVTDGVGYHDKNWGDASVITSPKYWDWGHASLGPYSLVWYDLLDYNNTEHVYAYISKNGNLMYNNCAEKAVEVRQWGMNATYPPTSGIATHEGLTARFDLGGGQVFVANLTKEVIIHDQIVYARALGSVTGGIEGQEQYQGRGAYEEYVYGLLYGKS</sequence>
<feature type="domain" description="Diels-Alderase N-terminal" evidence="2">
    <location>
        <begin position="18"/>
        <end position="224"/>
    </location>
</feature>
<keyword evidence="5" id="KW-1185">Reference proteome</keyword>
<keyword evidence="1" id="KW-0732">Signal</keyword>
<gene>
    <name evidence="4" type="ORF">BDV30DRAFT_236122</name>
</gene>
<dbReference type="EMBL" id="ML732779">
    <property type="protein sequence ID" value="KAB8275869.1"/>
    <property type="molecule type" value="Genomic_DNA"/>
</dbReference>
<dbReference type="AlphaFoldDB" id="A0A5N6JC49"/>
<evidence type="ECO:0000313" key="5">
    <source>
        <dbReference type="Proteomes" id="UP000326289"/>
    </source>
</evidence>
<dbReference type="InterPro" id="IPR057722">
    <property type="entry name" value="AsqO/PenF-like_C"/>
</dbReference>
<proteinExistence type="predicted"/>
<feature type="signal peptide" evidence="1">
    <location>
        <begin position="1"/>
        <end position="19"/>
    </location>
</feature>
<evidence type="ECO:0008006" key="6">
    <source>
        <dbReference type="Google" id="ProtNLM"/>
    </source>
</evidence>
<name>A0A5N6JC49_9EURO</name>
<dbReference type="Pfam" id="PF24137">
    <property type="entry name" value="DA_N"/>
    <property type="match status" value="1"/>
</dbReference>
<organism evidence="4 5">
    <name type="scientific">Aspergillus minisclerotigenes</name>
    <dbReference type="NCBI Taxonomy" id="656917"/>
    <lineage>
        <taxon>Eukaryota</taxon>
        <taxon>Fungi</taxon>
        <taxon>Dikarya</taxon>
        <taxon>Ascomycota</taxon>
        <taxon>Pezizomycotina</taxon>
        <taxon>Eurotiomycetes</taxon>
        <taxon>Eurotiomycetidae</taxon>
        <taxon>Eurotiales</taxon>
        <taxon>Aspergillaceae</taxon>
        <taxon>Aspergillus</taxon>
        <taxon>Aspergillus subgen. Circumdati</taxon>
    </lineage>
</organism>